<keyword evidence="3" id="KW-1185">Reference proteome</keyword>
<gene>
    <name evidence="2" type="ORF">MAXJ12_12077</name>
</gene>
<dbReference type="EMBL" id="AHAM01000093">
    <property type="protein sequence ID" value="EHK57006.1"/>
    <property type="molecule type" value="Genomic_DNA"/>
</dbReference>
<organism evidence="2 3">
    <name type="scientific">Mesorhizobium alhagi CCNWXJ12-2</name>
    <dbReference type="NCBI Taxonomy" id="1107882"/>
    <lineage>
        <taxon>Bacteria</taxon>
        <taxon>Pseudomonadati</taxon>
        <taxon>Pseudomonadota</taxon>
        <taxon>Alphaproteobacteria</taxon>
        <taxon>Hyphomicrobiales</taxon>
        <taxon>Phyllobacteriaceae</taxon>
        <taxon>Allomesorhizobium</taxon>
    </lineage>
</organism>
<dbReference type="AlphaFoldDB" id="H0HQI5"/>
<dbReference type="PATRIC" id="fig|1107882.3.peg.2365"/>
<dbReference type="Proteomes" id="UP000003250">
    <property type="component" value="Unassembled WGS sequence"/>
</dbReference>
<evidence type="ECO:0000313" key="2">
    <source>
        <dbReference type="EMBL" id="EHK57006.1"/>
    </source>
</evidence>
<dbReference type="InterPro" id="IPR015947">
    <property type="entry name" value="PUA-like_sf"/>
</dbReference>
<protein>
    <recommendedName>
        <fullName evidence="1">ASCH domain-containing protein</fullName>
    </recommendedName>
</protein>
<dbReference type="OrthoDB" id="6539093at2"/>
<proteinExistence type="predicted"/>
<dbReference type="SUPFAM" id="SSF88697">
    <property type="entry name" value="PUA domain-like"/>
    <property type="match status" value="1"/>
</dbReference>
<dbReference type="InterPro" id="IPR007374">
    <property type="entry name" value="ASCH_domain"/>
</dbReference>
<evidence type="ECO:0000313" key="3">
    <source>
        <dbReference type="Proteomes" id="UP000003250"/>
    </source>
</evidence>
<feature type="domain" description="ASCH" evidence="1">
    <location>
        <begin position="4"/>
        <end position="104"/>
    </location>
</feature>
<dbReference type="SMART" id="SM01022">
    <property type="entry name" value="ASCH"/>
    <property type="match status" value="1"/>
</dbReference>
<accession>H0HQI5</accession>
<evidence type="ECO:0000259" key="1">
    <source>
        <dbReference type="SMART" id="SM01022"/>
    </source>
</evidence>
<dbReference type="Pfam" id="PF04266">
    <property type="entry name" value="ASCH"/>
    <property type="match status" value="1"/>
</dbReference>
<sequence>MQTLGVVARLFPLIEAGEKTSTIRWRETRIVPGYLRYICDGEPTKTAIVWVTHCTDIPLSEAAAFVGRQAEWPKEVMLAGMREHYPEIRWEDVVQIIEHLTPAETLKRSDFPA</sequence>
<reference evidence="2 3" key="1">
    <citation type="journal article" date="2012" name="J. Bacteriol.">
        <title>Draft Genome Sequence of Mesorhizobium alhagi CCNWXJ12-2T, a Novel Salt-Resistant Species Isolated from the Desert of Northwestern China.</title>
        <authorList>
            <person name="Zhou M."/>
            <person name="Chen W."/>
            <person name="Chen H."/>
            <person name="Wei G."/>
        </authorList>
    </citation>
    <scope>NUCLEOTIDE SEQUENCE [LARGE SCALE GENOMIC DNA]</scope>
    <source>
        <strain evidence="2 3">CCNWXJ12-2</strain>
    </source>
</reference>
<name>H0HQI5_9HYPH</name>
<dbReference type="RefSeq" id="WP_008836046.1">
    <property type="nucleotide sequence ID" value="NZ_AHAM01000093.1"/>
</dbReference>